<dbReference type="Gene3D" id="3.30.160.60">
    <property type="entry name" value="Classic Zinc Finger"/>
    <property type="match status" value="3"/>
</dbReference>
<dbReference type="GO" id="GO:0008270">
    <property type="term" value="F:zinc ion binding"/>
    <property type="evidence" value="ECO:0007669"/>
    <property type="project" value="InterPro"/>
</dbReference>
<dbReference type="InterPro" id="IPR043519">
    <property type="entry name" value="NT_sf"/>
</dbReference>
<dbReference type="SMART" id="SM00451">
    <property type="entry name" value="ZnF_U1"/>
    <property type="match status" value="3"/>
</dbReference>
<dbReference type="FunFam" id="3.30.160.60:FF:000210">
    <property type="entry name" value="Zinc finger RNA-binding protein 2"/>
    <property type="match status" value="1"/>
</dbReference>
<organism evidence="12 13">
    <name type="scientific">Cyprinus carpio carpio</name>
    <dbReference type="NCBI Taxonomy" id="630221"/>
    <lineage>
        <taxon>Eukaryota</taxon>
        <taxon>Metazoa</taxon>
        <taxon>Chordata</taxon>
        <taxon>Craniata</taxon>
        <taxon>Vertebrata</taxon>
        <taxon>Euteleostomi</taxon>
        <taxon>Actinopterygii</taxon>
        <taxon>Neopterygii</taxon>
        <taxon>Teleostei</taxon>
        <taxon>Ostariophysi</taxon>
        <taxon>Cypriniformes</taxon>
        <taxon>Cyprinidae</taxon>
        <taxon>Cyprininae</taxon>
        <taxon>Cyprinus</taxon>
    </lineage>
</organism>
<dbReference type="PROSITE" id="PS00028">
    <property type="entry name" value="ZINC_FINGER_C2H2_1"/>
    <property type="match status" value="1"/>
</dbReference>
<feature type="region of interest" description="Disordered" evidence="10">
    <location>
        <begin position="988"/>
        <end position="1026"/>
    </location>
</feature>
<reference evidence="12" key="1">
    <citation type="submission" date="2025-08" db="UniProtKB">
        <authorList>
            <consortium name="Ensembl"/>
        </authorList>
    </citation>
    <scope>IDENTIFICATION</scope>
</reference>
<evidence type="ECO:0000256" key="6">
    <source>
        <dbReference type="ARBA" id="ARBA00022884"/>
    </source>
</evidence>
<dbReference type="Gene3D" id="3.30.460.10">
    <property type="entry name" value="Beta Polymerase, domain 2"/>
    <property type="match status" value="1"/>
</dbReference>
<keyword evidence="3" id="KW-0217">Developmental protein</keyword>
<keyword evidence="6" id="KW-0694">RNA-binding</keyword>
<evidence type="ECO:0000256" key="5">
    <source>
        <dbReference type="ARBA" id="ARBA00022737"/>
    </source>
</evidence>
<dbReference type="Pfam" id="PF07528">
    <property type="entry name" value="DZF_N"/>
    <property type="match status" value="1"/>
</dbReference>
<dbReference type="GO" id="GO:0005737">
    <property type="term" value="C:cytoplasm"/>
    <property type="evidence" value="ECO:0007669"/>
    <property type="project" value="UniProtKB-SubCell"/>
</dbReference>
<accession>A0A8C1CIS8</accession>
<sequence>MIPICPVVSFTYVPSRLGEDVKMATGNYFGFTHGAAAAQYSQQPAAGVAYTHPTTVASYTVHQAPVAAHTVAAAYAPTAATVAVARPAPVAVAAAATAGAYGGYQPAHAATDYGYAQRQPEVPPPPPPVTSQNYQDSYSYVRSTAPAVAYDSKQYYQQPVVTPAVAAAAAQPQPTVAESYYQTAAKTGYSQGATPYTQTQQTRQVTAIKPATPRPATSTFSIYPVSSAVQPVGAAAGASVVPSYSQSPTYSTNAVTYSGTSYSGYEAAVYSAASSYYQQQQQQQKQAAVAAAATAAWTGSTFTKKIPLQNKTLKPKQPPKPPQIHYCDVCKISCAGPQTYKEHLEGQKHKKKEAALKLSQSSSSSSGGGSSTRSTQNQLRCELCDVSCTGADAYAAHIRGAKHQKVVKLHTKLGKPIPSTEPSVVSQSSTSSTAAPNKSASSNISSSTSTSSNLSASSVSASYLKSGSMVNNMAASALQGKSPVPNSVSVNSTSVKKVNTPKINFVGGNKLQTTAVKNEESKMEAAKAAQSTMSAPPADQKNELPDPLSPQSALAALQSDVQPVGHDYVEEVRNDEGKVIRFHCKLCECSFNDPNAKEMHLKGRRHRLQYKKKVNPDLQVEVKPSIRARKIQEEKMRKQMQKEEYWRRREEEERWRMEMRRYEEDMYWRRMEEDQHHWDERRRMPDGGYPQGPPGPPGLLGVRPGMPIPQPQGPVPPRRPDSSDDRYVMTKHAAIYPSEDELQAIQKIVSITERALKLVSDIITDQDASAKGKEEDKEKKEPPKDRVLKGVMRVGVLAKGLLLRGDKNVNLVLLCSEKPTKNLLTRIVEHLPKQLTIVAPEKYEVKGSVQEAAIILTSSAEPKMQVTITLTSPVIREENTRDGDVTSSMVKDPADVLDRQKCLDALAALRHAKCPGDALRRVFECISSGILLSGAPGLIDPCEKNPTDTLATMEEQQREDITSSAQFALRLLAFRQINKVLGMDPLPQMNSRFNVRNNRKRRRDNSDGTDGFEAEGKKDKKDYEGF</sequence>
<dbReference type="GO" id="GO:0003725">
    <property type="term" value="F:double-stranded RNA binding"/>
    <property type="evidence" value="ECO:0007669"/>
    <property type="project" value="TreeGrafter"/>
</dbReference>
<reference evidence="12" key="2">
    <citation type="submission" date="2025-09" db="UniProtKB">
        <authorList>
            <consortium name="Ensembl"/>
        </authorList>
    </citation>
    <scope>IDENTIFICATION</scope>
</reference>
<feature type="compositionally biased region" description="Pro residues" evidence="10">
    <location>
        <begin position="706"/>
        <end position="717"/>
    </location>
</feature>
<dbReference type="InterPro" id="IPR013087">
    <property type="entry name" value="Znf_C2H2_type"/>
</dbReference>
<evidence type="ECO:0000256" key="10">
    <source>
        <dbReference type="SAM" id="MobiDB-lite"/>
    </source>
</evidence>
<evidence type="ECO:0000256" key="4">
    <source>
        <dbReference type="ARBA" id="ARBA00022490"/>
    </source>
</evidence>
<evidence type="ECO:0000256" key="3">
    <source>
        <dbReference type="ARBA" id="ARBA00022473"/>
    </source>
</evidence>
<feature type="domain" description="DZF" evidence="11">
    <location>
        <begin position="703"/>
        <end position="1025"/>
    </location>
</feature>
<dbReference type="InterPro" id="IPR049401">
    <property type="entry name" value="DZF_dom_N"/>
</dbReference>
<keyword evidence="5" id="KW-0677">Repeat</keyword>
<dbReference type="SUPFAM" id="SSF57667">
    <property type="entry name" value="beta-beta-alpha zinc fingers"/>
    <property type="match status" value="3"/>
</dbReference>
<dbReference type="InterPro" id="IPR003604">
    <property type="entry name" value="Matrin/U1-like-C_Znf_C2H2"/>
</dbReference>
<name>A0A8C1CIS8_CYPCA</name>
<evidence type="ECO:0000256" key="7">
    <source>
        <dbReference type="ARBA" id="ARBA00023125"/>
    </source>
</evidence>
<dbReference type="Proteomes" id="UP001108240">
    <property type="component" value="Unplaced"/>
</dbReference>
<dbReference type="InterPro" id="IPR036236">
    <property type="entry name" value="Znf_C2H2_sf"/>
</dbReference>
<dbReference type="InterPro" id="IPR006561">
    <property type="entry name" value="DZF_dom"/>
</dbReference>
<evidence type="ECO:0000256" key="8">
    <source>
        <dbReference type="ARBA" id="ARBA00023242"/>
    </source>
</evidence>
<keyword evidence="8" id="KW-0539">Nucleus</keyword>
<keyword evidence="13" id="KW-1185">Reference proteome</keyword>
<proteinExistence type="predicted"/>
<evidence type="ECO:0000256" key="9">
    <source>
        <dbReference type="ARBA" id="ARBA00041195"/>
    </source>
</evidence>
<dbReference type="PANTHER" id="PTHR45762:SF21">
    <property type="entry name" value="ZINC FINGER RNA-BINDING PROTEIN"/>
    <property type="match status" value="1"/>
</dbReference>
<feature type="compositionally biased region" description="Basic and acidic residues" evidence="10">
    <location>
        <begin position="1014"/>
        <end position="1026"/>
    </location>
</feature>
<dbReference type="GeneTree" id="ENSGT00940000155290"/>
<feature type="region of interest" description="Disordered" evidence="10">
    <location>
        <begin position="347"/>
        <end position="375"/>
    </location>
</feature>
<feature type="compositionally biased region" description="Low complexity" evidence="10">
    <location>
        <begin position="418"/>
        <end position="456"/>
    </location>
</feature>
<dbReference type="FunFam" id="3.30.160.60:FF:000153">
    <property type="entry name" value="Zinc finger RNA-binding protein 2"/>
    <property type="match status" value="1"/>
</dbReference>
<dbReference type="Gene3D" id="1.10.1410.40">
    <property type="match status" value="1"/>
</dbReference>
<evidence type="ECO:0000313" key="13">
    <source>
        <dbReference type="Proteomes" id="UP001108240"/>
    </source>
</evidence>
<dbReference type="AlphaFoldDB" id="A0A8C1CIS8"/>
<dbReference type="SMART" id="SM00355">
    <property type="entry name" value="ZnF_C2H2"/>
    <property type="match status" value="3"/>
</dbReference>
<dbReference type="Pfam" id="PF12874">
    <property type="entry name" value="zf-met"/>
    <property type="match status" value="3"/>
</dbReference>
<dbReference type="SMART" id="SM00572">
    <property type="entry name" value="DZF"/>
    <property type="match status" value="1"/>
</dbReference>
<dbReference type="GO" id="GO:0071011">
    <property type="term" value="C:precatalytic spliceosome"/>
    <property type="evidence" value="ECO:0007669"/>
    <property type="project" value="TreeGrafter"/>
</dbReference>
<keyword evidence="7" id="KW-0238">DNA-binding</keyword>
<evidence type="ECO:0000256" key="2">
    <source>
        <dbReference type="ARBA" id="ARBA00004496"/>
    </source>
</evidence>
<evidence type="ECO:0000256" key="1">
    <source>
        <dbReference type="ARBA" id="ARBA00004123"/>
    </source>
</evidence>
<dbReference type="PANTHER" id="PTHR45762">
    <property type="entry name" value="ZINC FINGER RNA-BINDING PROTEIN"/>
    <property type="match status" value="1"/>
</dbReference>
<dbReference type="GO" id="GO:0003727">
    <property type="term" value="F:single-stranded RNA binding"/>
    <property type="evidence" value="ECO:0007669"/>
    <property type="project" value="TreeGrafter"/>
</dbReference>
<feature type="region of interest" description="Disordered" evidence="10">
    <location>
        <begin position="413"/>
        <end position="456"/>
    </location>
</feature>
<protein>
    <recommendedName>
        <fullName evidence="9">Zinc finger RNA-binding protein</fullName>
    </recommendedName>
</protein>
<dbReference type="FunFam" id="3.30.160.60:FF:000439">
    <property type="entry name" value="Zinc finger RNA-binding protein 2"/>
    <property type="match status" value="1"/>
</dbReference>
<keyword evidence="4" id="KW-0963">Cytoplasm</keyword>
<feature type="region of interest" description="Disordered" evidence="10">
    <location>
        <begin position="703"/>
        <end position="724"/>
    </location>
</feature>
<dbReference type="GO" id="GO:0003677">
    <property type="term" value="F:DNA binding"/>
    <property type="evidence" value="ECO:0007669"/>
    <property type="project" value="UniProtKB-KW"/>
</dbReference>
<evidence type="ECO:0000259" key="11">
    <source>
        <dbReference type="PROSITE" id="PS51703"/>
    </source>
</evidence>
<dbReference type="FunFam" id="1.10.1410.40:FF:000001">
    <property type="entry name" value="interleukin enhancer-binding factor 3 isoform X1"/>
    <property type="match status" value="1"/>
</dbReference>
<dbReference type="PROSITE" id="PS51703">
    <property type="entry name" value="DZF"/>
    <property type="match status" value="1"/>
</dbReference>
<feature type="region of interest" description="Disordered" evidence="10">
    <location>
        <begin position="517"/>
        <end position="549"/>
    </location>
</feature>
<dbReference type="FunFam" id="3.30.460.10:FF:000010">
    <property type="entry name" value="Zinc finger RNA-binding protein 2"/>
    <property type="match status" value="1"/>
</dbReference>
<dbReference type="Ensembl" id="ENSCCRT00000052499.2">
    <property type="protein sequence ID" value="ENSCCRP00000048447.2"/>
    <property type="gene ID" value="ENSCCRG00000024553.2"/>
</dbReference>
<evidence type="ECO:0000313" key="12">
    <source>
        <dbReference type="Ensembl" id="ENSCCRP00000048447.2"/>
    </source>
</evidence>
<comment type="subcellular location">
    <subcellularLocation>
        <location evidence="2">Cytoplasm</location>
    </subcellularLocation>
    <subcellularLocation>
        <location evidence="1">Nucleus</location>
    </subcellularLocation>
</comment>